<organism evidence="2 3">
    <name type="scientific">Ureibacillus endophyticus</name>
    <dbReference type="NCBI Taxonomy" id="1978490"/>
    <lineage>
        <taxon>Bacteria</taxon>
        <taxon>Bacillati</taxon>
        <taxon>Bacillota</taxon>
        <taxon>Bacilli</taxon>
        <taxon>Bacillales</taxon>
        <taxon>Caryophanaceae</taxon>
        <taxon>Ureibacillus</taxon>
    </lineage>
</organism>
<accession>A0A494YUR3</accession>
<reference evidence="2 3" key="1">
    <citation type="journal article" date="2016" name="Antonie Van Leeuwenhoek">
        <title>Lysinibacillus endophyticus sp. nov., an indole-3-acetic acid producing endophytic bacterium isolated from corn root (Zea mays cv. Xinken-5).</title>
        <authorList>
            <person name="Yu J."/>
            <person name="Guan X."/>
            <person name="Liu C."/>
            <person name="Xiang W."/>
            <person name="Yu Z."/>
            <person name="Liu X."/>
            <person name="Wang G."/>
        </authorList>
    </citation>
    <scope>NUCLEOTIDE SEQUENCE [LARGE SCALE GENOMIC DNA]</scope>
    <source>
        <strain evidence="2 3">DSM 100506</strain>
    </source>
</reference>
<comment type="caution">
    <text evidence="2">The sequence shown here is derived from an EMBL/GenBank/DDBJ whole genome shotgun (WGS) entry which is preliminary data.</text>
</comment>
<dbReference type="Proteomes" id="UP000272238">
    <property type="component" value="Unassembled WGS sequence"/>
</dbReference>
<dbReference type="AlphaFoldDB" id="A0A494YUR3"/>
<dbReference type="OrthoDB" id="5845122at2"/>
<evidence type="ECO:0000259" key="1">
    <source>
        <dbReference type="PROSITE" id="PS51272"/>
    </source>
</evidence>
<keyword evidence="3" id="KW-1185">Reference proteome</keyword>
<dbReference type="RefSeq" id="WP_121215654.1">
    <property type="nucleotide sequence ID" value="NZ_JAMYWW010000001.1"/>
</dbReference>
<feature type="domain" description="SLH" evidence="1">
    <location>
        <begin position="152"/>
        <end position="215"/>
    </location>
</feature>
<feature type="domain" description="SLH" evidence="1">
    <location>
        <begin position="29"/>
        <end position="92"/>
    </location>
</feature>
<feature type="domain" description="SLH" evidence="1">
    <location>
        <begin position="93"/>
        <end position="150"/>
    </location>
</feature>
<dbReference type="InterPro" id="IPR051465">
    <property type="entry name" value="Cell_Envelope_Struct_Comp"/>
</dbReference>
<dbReference type="PANTHER" id="PTHR43308">
    <property type="entry name" value="OUTER MEMBRANE PROTEIN ALPHA-RELATED"/>
    <property type="match status" value="1"/>
</dbReference>
<dbReference type="PANTHER" id="PTHR43308:SF5">
    <property type="entry name" value="S-LAYER PROTEIN _ PEPTIDOGLYCAN ENDO-BETA-N-ACETYLGLUCOSAMINIDASE"/>
    <property type="match status" value="1"/>
</dbReference>
<evidence type="ECO:0000313" key="2">
    <source>
        <dbReference type="EMBL" id="RKQ13856.1"/>
    </source>
</evidence>
<dbReference type="PROSITE" id="PS51272">
    <property type="entry name" value="SLH"/>
    <property type="match status" value="3"/>
</dbReference>
<name>A0A494YUR3_9BACL</name>
<gene>
    <name evidence="2" type="ORF">D8M03_15095</name>
</gene>
<evidence type="ECO:0000313" key="3">
    <source>
        <dbReference type="Proteomes" id="UP000272238"/>
    </source>
</evidence>
<sequence length="483" mass="54611">MVLKRYISFVFVTVFVVSLMMPQISAKARAVEFSDVSKDQPYASAVSQLTERKIIGGYPDGTFKPEASITRGQAAAIIAKLLNLDTKIVKNPKFKDVSPKTGNYGAIATVVEKGIFRGYADGRFGPHDQITRAQMSSILIKAFKFNTLTYMQSTPFKDIDRLSSHQESVYTLYKLGIAFGTSETTFSPNKPITRGEAAIFITKAEKVRSETIEYYAKDFGWSNFGYVVYSNPYEPEQNEEQVVQILQNKKASSHIQIVPIKEGTQKLGLSGRLKNDSNTLESKKYYVSVTKENERFTIHFDETKDVLPTNVRLNVEKDPIKNVTLSTMDGTVIEESAKFKTCKEYLGFNQICLLLNNPGEYIATVEYANNTKIRYGVKATEKPAHFYLDTYSIVENPVVTLDLSKYEGDFSEYKMDEKTANIVNITREGNSNKFSIEGLSEGYVFVDFPKSRKEILGLRIQVYNIGSILNVRVEPYTYSEQFY</sequence>
<dbReference type="InterPro" id="IPR001119">
    <property type="entry name" value="SLH_dom"/>
</dbReference>
<proteinExistence type="predicted"/>
<dbReference type="Pfam" id="PF00395">
    <property type="entry name" value="SLH"/>
    <property type="match status" value="3"/>
</dbReference>
<protein>
    <submittedName>
        <fullName evidence="2">S-layer homology domain-containing protein</fullName>
    </submittedName>
</protein>
<dbReference type="EMBL" id="RBZN01000054">
    <property type="protein sequence ID" value="RKQ13856.1"/>
    <property type="molecule type" value="Genomic_DNA"/>
</dbReference>